<feature type="transmembrane region" description="Helical" evidence="1">
    <location>
        <begin position="20"/>
        <end position="38"/>
    </location>
</feature>
<keyword evidence="1" id="KW-1133">Transmembrane helix</keyword>
<proteinExistence type="predicted"/>
<sequence>DTLRNHKNNTPTITLTCIHLPLHYFMGLIFSFALYGLYDDFSILKCSHLHYRHIPRDNITVRLLLSVSKWSRAFFFTPR</sequence>
<accession>A0AAD8E3H2</accession>
<keyword evidence="1" id="KW-0472">Membrane</keyword>
<evidence type="ECO:0000313" key="2">
    <source>
        <dbReference type="EMBL" id="KAJ9575863.1"/>
    </source>
</evidence>
<evidence type="ECO:0000256" key="1">
    <source>
        <dbReference type="SAM" id="Phobius"/>
    </source>
</evidence>
<keyword evidence="3" id="KW-1185">Reference proteome</keyword>
<evidence type="ECO:0000313" key="3">
    <source>
        <dbReference type="Proteomes" id="UP001233999"/>
    </source>
</evidence>
<dbReference type="EMBL" id="JASPKZ010009818">
    <property type="protein sequence ID" value="KAJ9575863.1"/>
    <property type="molecule type" value="Genomic_DNA"/>
</dbReference>
<organism evidence="2 3">
    <name type="scientific">Diploptera punctata</name>
    <name type="common">Pacific beetle cockroach</name>
    <dbReference type="NCBI Taxonomy" id="6984"/>
    <lineage>
        <taxon>Eukaryota</taxon>
        <taxon>Metazoa</taxon>
        <taxon>Ecdysozoa</taxon>
        <taxon>Arthropoda</taxon>
        <taxon>Hexapoda</taxon>
        <taxon>Insecta</taxon>
        <taxon>Pterygota</taxon>
        <taxon>Neoptera</taxon>
        <taxon>Polyneoptera</taxon>
        <taxon>Dictyoptera</taxon>
        <taxon>Blattodea</taxon>
        <taxon>Blaberoidea</taxon>
        <taxon>Blaberidae</taxon>
        <taxon>Diplopterinae</taxon>
        <taxon>Diploptera</taxon>
    </lineage>
</organism>
<feature type="non-terminal residue" evidence="2">
    <location>
        <position position="1"/>
    </location>
</feature>
<keyword evidence="1" id="KW-0812">Transmembrane</keyword>
<reference evidence="2" key="2">
    <citation type="submission" date="2023-05" db="EMBL/GenBank/DDBJ databases">
        <authorList>
            <person name="Fouks B."/>
        </authorList>
    </citation>
    <scope>NUCLEOTIDE SEQUENCE</scope>
    <source>
        <strain evidence="2">Stay&amp;Tobe</strain>
        <tissue evidence="2">Testes</tissue>
    </source>
</reference>
<feature type="non-terminal residue" evidence="2">
    <location>
        <position position="79"/>
    </location>
</feature>
<protein>
    <submittedName>
        <fullName evidence="2">Uncharacterized protein</fullName>
    </submittedName>
</protein>
<name>A0AAD8E3H2_DIPPU</name>
<gene>
    <name evidence="2" type="ORF">L9F63_007271</name>
</gene>
<comment type="caution">
    <text evidence="2">The sequence shown here is derived from an EMBL/GenBank/DDBJ whole genome shotgun (WGS) entry which is preliminary data.</text>
</comment>
<dbReference type="AlphaFoldDB" id="A0AAD8E3H2"/>
<dbReference type="Proteomes" id="UP001233999">
    <property type="component" value="Unassembled WGS sequence"/>
</dbReference>
<reference evidence="2" key="1">
    <citation type="journal article" date="2023" name="IScience">
        <title>Live-bearing cockroach genome reveals convergent evolutionary mechanisms linked to viviparity in insects and beyond.</title>
        <authorList>
            <person name="Fouks B."/>
            <person name="Harrison M.C."/>
            <person name="Mikhailova A.A."/>
            <person name="Marchal E."/>
            <person name="English S."/>
            <person name="Carruthers M."/>
            <person name="Jennings E.C."/>
            <person name="Chiamaka E.L."/>
            <person name="Frigard R.A."/>
            <person name="Pippel M."/>
            <person name="Attardo G.M."/>
            <person name="Benoit J.B."/>
            <person name="Bornberg-Bauer E."/>
            <person name="Tobe S.S."/>
        </authorList>
    </citation>
    <scope>NUCLEOTIDE SEQUENCE</scope>
    <source>
        <strain evidence="2">Stay&amp;Tobe</strain>
    </source>
</reference>